<evidence type="ECO:0000313" key="4">
    <source>
        <dbReference type="Proteomes" id="UP000228930"/>
    </source>
</evidence>
<evidence type="ECO:0000313" key="3">
    <source>
        <dbReference type="EMBL" id="PIT02452.1"/>
    </source>
</evidence>
<name>A0A2M6UCW0_9BRAD</name>
<feature type="signal peptide" evidence="1">
    <location>
        <begin position="1"/>
        <end position="18"/>
    </location>
</feature>
<accession>A0A2M6UCW0</accession>
<dbReference type="InterPro" id="IPR022548">
    <property type="entry name" value="DUF2846"/>
</dbReference>
<sequence length="146" mass="15734">MRSKIGALPLLLVGFLLASCASPRGLDEPAFQMPPLKPGLGRVYFTRPGEFVGSAVQPEIRMNNEVVGRSVPGGFTFVDRPPGKYVVTTATEVENAVSFQLSAGESKYIKTAVTPGILVGHVTPTLEFPEQGQSDINRLRYVGPKF</sequence>
<dbReference type="Proteomes" id="UP000228930">
    <property type="component" value="Unassembled WGS sequence"/>
</dbReference>
<organism evidence="3 4">
    <name type="scientific">Bradyrhizobium nitroreducens</name>
    <dbReference type="NCBI Taxonomy" id="709803"/>
    <lineage>
        <taxon>Bacteria</taxon>
        <taxon>Pseudomonadati</taxon>
        <taxon>Pseudomonadota</taxon>
        <taxon>Alphaproteobacteria</taxon>
        <taxon>Hyphomicrobiales</taxon>
        <taxon>Nitrobacteraceae</taxon>
        <taxon>Bradyrhizobium</taxon>
    </lineage>
</organism>
<protein>
    <recommendedName>
        <fullName evidence="2">DUF2846 domain-containing protein</fullName>
    </recommendedName>
</protein>
<gene>
    <name evidence="3" type="ORF">TSA1_18105</name>
</gene>
<dbReference type="PROSITE" id="PS51257">
    <property type="entry name" value="PROKAR_LIPOPROTEIN"/>
    <property type="match status" value="1"/>
</dbReference>
<keyword evidence="1" id="KW-0732">Signal</keyword>
<dbReference type="Pfam" id="PF11008">
    <property type="entry name" value="DUF2846"/>
    <property type="match status" value="1"/>
</dbReference>
<dbReference type="AlphaFoldDB" id="A0A2M6UCW0"/>
<evidence type="ECO:0000259" key="2">
    <source>
        <dbReference type="Pfam" id="PF11008"/>
    </source>
</evidence>
<feature type="domain" description="DUF2846" evidence="2">
    <location>
        <begin position="40"/>
        <end position="113"/>
    </location>
</feature>
<feature type="chain" id="PRO_5014915247" description="DUF2846 domain-containing protein" evidence="1">
    <location>
        <begin position="19"/>
        <end position="146"/>
    </location>
</feature>
<keyword evidence="4" id="KW-1185">Reference proteome</keyword>
<proteinExistence type="predicted"/>
<comment type="caution">
    <text evidence="3">The sequence shown here is derived from an EMBL/GenBank/DDBJ whole genome shotgun (WGS) entry which is preliminary data.</text>
</comment>
<evidence type="ECO:0000256" key="1">
    <source>
        <dbReference type="SAM" id="SignalP"/>
    </source>
</evidence>
<reference evidence="3 4" key="1">
    <citation type="submission" date="2015-06" db="EMBL/GenBank/DDBJ databases">
        <title>Comparative genome analysis of nirS-carrying Bradyrhizobium sp. strains.</title>
        <authorList>
            <person name="Ishii S."/>
            <person name="Jang J."/>
            <person name="Nishizawa T."/>
            <person name="Senoo K."/>
        </authorList>
    </citation>
    <scope>NUCLEOTIDE SEQUENCE [LARGE SCALE GENOMIC DNA]</scope>
    <source>
        <strain evidence="3 4">TSA1</strain>
    </source>
</reference>
<dbReference type="EMBL" id="LFJC01000003">
    <property type="protein sequence ID" value="PIT02452.1"/>
    <property type="molecule type" value="Genomic_DNA"/>
</dbReference>